<dbReference type="STRING" id="655353.SAMN04488056_102262"/>
<name>A0A1I5CK87_9HYPH</name>
<evidence type="ECO:0000256" key="1">
    <source>
        <dbReference type="SAM" id="Phobius"/>
    </source>
</evidence>
<gene>
    <name evidence="3" type="ORF">SAMN04488056_102262</name>
</gene>
<evidence type="ECO:0000313" key="3">
    <source>
        <dbReference type="EMBL" id="SFN87398.1"/>
    </source>
</evidence>
<dbReference type="Pfam" id="PF07331">
    <property type="entry name" value="TctB"/>
    <property type="match status" value="1"/>
</dbReference>
<feature type="domain" description="DUF1468" evidence="2">
    <location>
        <begin position="18"/>
        <end position="142"/>
    </location>
</feature>
<proteinExistence type="predicted"/>
<feature type="transmembrane region" description="Helical" evidence="1">
    <location>
        <begin position="80"/>
        <end position="101"/>
    </location>
</feature>
<protein>
    <submittedName>
        <fullName evidence="3">Tripartite tricarboxylate transporter TctB family protein</fullName>
    </submittedName>
</protein>
<keyword evidence="1" id="KW-0812">Transmembrane</keyword>
<feature type="transmembrane region" description="Helical" evidence="1">
    <location>
        <begin position="121"/>
        <end position="139"/>
    </location>
</feature>
<dbReference type="Proteomes" id="UP000199236">
    <property type="component" value="Unassembled WGS sequence"/>
</dbReference>
<feature type="transmembrane region" description="Helical" evidence="1">
    <location>
        <begin position="12"/>
        <end position="31"/>
    </location>
</feature>
<dbReference type="OrthoDB" id="6165342at2"/>
<dbReference type="RefSeq" id="WP_090069537.1">
    <property type="nucleotide sequence ID" value="NZ_FOVR01000002.1"/>
</dbReference>
<keyword evidence="1" id="KW-0472">Membrane</keyword>
<sequence>MHNKPTHRFLRAESITAFYIIVVAAAFLIPTTDLAPLSALLPAAMLVGLILLALVMLITDQRKAAAGEEAEAVVKSPKRVFGAFGLIILYAICVDLIGFYISTALSLPLVAFIFGYRSPVGLAIATAIVLLAIYLIFGVSMSQEFPTGLLWAK</sequence>
<dbReference type="InterPro" id="IPR009936">
    <property type="entry name" value="DUF1468"/>
</dbReference>
<keyword evidence="1" id="KW-1133">Transmembrane helix</keyword>
<reference evidence="3 4" key="1">
    <citation type="submission" date="2016-10" db="EMBL/GenBank/DDBJ databases">
        <authorList>
            <person name="de Groot N.N."/>
        </authorList>
    </citation>
    <scope>NUCLEOTIDE SEQUENCE [LARGE SCALE GENOMIC DNA]</scope>
    <source>
        <strain evidence="3 4">CGMCC 1.9157</strain>
    </source>
</reference>
<feature type="transmembrane region" description="Helical" evidence="1">
    <location>
        <begin position="37"/>
        <end position="59"/>
    </location>
</feature>
<keyword evidence="4" id="KW-1185">Reference proteome</keyword>
<organism evidence="3 4">
    <name type="scientific">Cohaesibacter marisflavi</name>
    <dbReference type="NCBI Taxonomy" id="655353"/>
    <lineage>
        <taxon>Bacteria</taxon>
        <taxon>Pseudomonadati</taxon>
        <taxon>Pseudomonadota</taxon>
        <taxon>Alphaproteobacteria</taxon>
        <taxon>Hyphomicrobiales</taxon>
        <taxon>Cohaesibacteraceae</taxon>
    </lineage>
</organism>
<dbReference type="EMBL" id="FOVR01000002">
    <property type="protein sequence ID" value="SFN87398.1"/>
    <property type="molecule type" value="Genomic_DNA"/>
</dbReference>
<evidence type="ECO:0000313" key="4">
    <source>
        <dbReference type="Proteomes" id="UP000199236"/>
    </source>
</evidence>
<accession>A0A1I5CK87</accession>
<dbReference type="AlphaFoldDB" id="A0A1I5CK87"/>
<evidence type="ECO:0000259" key="2">
    <source>
        <dbReference type="Pfam" id="PF07331"/>
    </source>
</evidence>